<comment type="caution">
    <text evidence="1">The sequence shown here is derived from an EMBL/GenBank/DDBJ whole genome shotgun (WGS) entry which is preliminary data.</text>
</comment>
<accession>A0A9W4UIR2</accession>
<dbReference type="AlphaFoldDB" id="A0A9W4UIR2"/>
<keyword evidence="2" id="KW-1185">Reference proteome</keyword>
<protein>
    <submittedName>
        <fullName evidence="1">Uncharacterized protein</fullName>
    </submittedName>
</protein>
<organism evidence="1 2">
    <name type="scientific">Periconia digitata</name>
    <dbReference type="NCBI Taxonomy" id="1303443"/>
    <lineage>
        <taxon>Eukaryota</taxon>
        <taxon>Fungi</taxon>
        <taxon>Dikarya</taxon>
        <taxon>Ascomycota</taxon>
        <taxon>Pezizomycotina</taxon>
        <taxon>Dothideomycetes</taxon>
        <taxon>Pleosporomycetidae</taxon>
        <taxon>Pleosporales</taxon>
        <taxon>Massarineae</taxon>
        <taxon>Periconiaceae</taxon>
        <taxon>Periconia</taxon>
    </lineage>
</organism>
<dbReference type="Proteomes" id="UP001152607">
    <property type="component" value="Unassembled WGS sequence"/>
</dbReference>
<reference evidence="1" key="1">
    <citation type="submission" date="2023-01" db="EMBL/GenBank/DDBJ databases">
        <authorList>
            <person name="Van Ghelder C."/>
            <person name="Rancurel C."/>
        </authorList>
    </citation>
    <scope>NUCLEOTIDE SEQUENCE</scope>
    <source>
        <strain evidence="1">CNCM I-4278</strain>
    </source>
</reference>
<dbReference type="EMBL" id="CAOQHR010000006">
    <property type="protein sequence ID" value="CAI6336720.1"/>
    <property type="molecule type" value="Genomic_DNA"/>
</dbReference>
<gene>
    <name evidence="1" type="ORF">PDIGIT_LOCUS9826</name>
</gene>
<evidence type="ECO:0000313" key="2">
    <source>
        <dbReference type="Proteomes" id="UP001152607"/>
    </source>
</evidence>
<sequence length="73" mass="8157">MDSDVRSECVLLWAVVLQPSMKNCGPQWRSHGEFTAVSWGLCITRTRISPFTHPSVHCHPTPPCAFLESAHLP</sequence>
<name>A0A9W4UIR2_9PLEO</name>
<evidence type="ECO:0000313" key="1">
    <source>
        <dbReference type="EMBL" id="CAI6336720.1"/>
    </source>
</evidence>
<proteinExistence type="predicted"/>